<name>Q1M6C9_RHIJ3</name>
<reference evidence="1 2" key="1">
    <citation type="journal article" date="2006" name="Genome Biol.">
        <title>The genome of Rhizobium leguminosarum has recognizable core and accessory components.</title>
        <authorList>
            <person name="Young J.W."/>
            <person name="Crossman L.C."/>
            <person name="Johnston A.W.B."/>
            <person name="Thomson N.R."/>
            <person name="Ghazoui Z.F."/>
            <person name="Hull K.H."/>
            <person name="Wexler M."/>
            <person name="Curson A.R.J."/>
            <person name="Todd J.D."/>
            <person name="Poole P.S."/>
            <person name="Mauchline T.H."/>
            <person name="East A.K."/>
            <person name="Quail M.A."/>
            <person name="Churcher C."/>
            <person name="Arrowsmith C."/>
            <person name="Cherevach A."/>
            <person name="Chillingworth T."/>
            <person name="Clarke K."/>
            <person name="Cronin A."/>
            <person name="Davis P."/>
            <person name="Fraser A."/>
            <person name="Hance Z."/>
            <person name="Hauser H."/>
            <person name="Jagels K."/>
            <person name="Moule S."/>
            <person name="Mungall K."/>
            <person name="Norbertczak H."/>
            <person name="Rabbinowitsch E."/>
            <person name="Sanders M."/>
            <person name="Simmonds M."/>
            <person name="Whitehead S."/>
            <person name="Parkhill J."/>
        </authorList>
    </citation>
    <scope>NUCLEOTIDE SEQUENCE [LARGE SCALE GENOMIC DNA]</scope>
    <source>
        <strain evidence="2">DSM 114642 / LMG 32736 / 3841</strain>
    </source>
</reference>
<keyword evidence="1" id="KW-0614">Plasmid</keyword>
<evidence type="ECO:0000313" key="1">
    <source>
        <dbReference type="EMBL" id="CAK03207.1"/>
    </source>
</evidence>
<dbReference type="KEGG" id="rle:pRL110258"/>
<geneLocation type="plasmid" evidence="1 2">
    <name>pRL11</name>
</geneLocation>
<evidence type="ECO:0000313" key="2">
    <source>
        <dbReference type="Proteomes" id="UP000006575"/>
    </source>
</evidence>
<dbReference type="HOGENOM" id="CLU_2702252_0_0_5"/>
<dbReference type="AlphaFoldDB" id="Q1M6C9"/>
<organism evidence="1 2">
    <name type="scientific">Rhizobium johnstonii (strain DSM 114642 / LMG 32736 / 3841)</name>
    <name type="common">Rhizobium leguminosarum bv. viciae</name>
    <dbReference type="NCBI Taxonomy" id="216596"/>
    <lineage>
        <taxon>Bacteria</taxon>
        <taxon>Pseudomonadati</taxon>
        <taxon>Pseudomonadota</taxon>
        <taxon>Alphaproteobacteria</taxon>
        <taxon>Hyphomicrobiales</taxon>
        <taxon>Rhizobiaceae</taxon>
        <taxon>Rhizobium/Agrobacterium group</taxon>
        <taxon>Rhizobium</taxon>
        <taxon>Rhizobium johnstonii</taxon>
    </lineage>
</organism>
<accession>Q1M6C9</accession>
<protein>
    <submittedName>
        <fullName evidence="1">Uncharacterized protein</fullName>
    </submittedName>
</protein>
<dbReference type="EMBL" id="AM236085">
    <property type="protein sequence ID" value="CAK03207.1"/>
    <property type="molecule type" value="Genomic_DNA"/>
</dbReference>
<proteinExistence type="predicted"/>
<sequence length="82" mass="9707">MSPLEKNRPMDFALLFNLFRKPKQANVTDVTLWHKHETLLPVPLVDAAARNPSGQIWRRLNGVQWEYKQDPETIEEFDARQY</sequence>
<dbReference type="Proteomes" id="UP000006575">
    <property type="component" value="Plasmid pRL11"/>
</dbReference>
<gene>
    <name evidence="1" type="ordered locus">pRL110258</name>
</gene>
<dbReference type="EnsemblBacteria" id="CAK03207">
    <property type="protein sequence ID" value="CAK03207"/>
    <property type="gene ID" value="pRL110258"/>
</dbReference>
<keyword evidence="2" id="KW-1185">Reference proteome</keyword>